<keyword evidence="1" id="KW-0812">Transmembrane</keyword>
<keyword evidence="3" id="KW-1185">Reference proteome</keyword>
<dbReference type="Proteomes" id="UP000267535">
    <property type="component" value="Unassembled WGS sequence"/>
</dbReference>
<keyword evidence="1" id="KW-1133">Transmembrane helix</keyword>
<dbReference type="AlphaFoldDB" id="A0A3P1SP61"/>
<organism evidence="2 3">
    <name type="scientific">Amphritea balenae</name>
    <dbReference type="NCBI Taxonomy" id="452629"/>
    <lineage>
        <taxon>Bacteria</taxon>
        <taxon>Pseudomonadati</taxon>
        <taxon>Pseudomonadota</taxon>
        <taxon>Gammaproteobacteria</taxon>
        <taxon>Oceanospirillales</taxon>
        <taxon>Oceanospirillaceae</taxon>
        <taxon>Amphritea</taxon>
    </lineage>
</organism>
<evidence type="ECO:0000256" key="1">
    <source>
        <dbReference type="SAM" id="Phobius"/>
    </source>
</evidence>
<dbReference type="RefSeq" id="WP_124926349.1">
    <property type="nucleotide sequence ID" value="NZ_BMOH01000002.1"/>
</dbReference>
<evidence type="ECO:0000313" key="3">
    <source>
        <dbReference type="Proteomes" id="UP000267535"/>
    </source>
</evidence>
<accession>A0A3P1SP61</accession>
<name>A0A3P1SP61_9GAMM</name>
<evidence type="ECO:0000313" key="2">
    <source>
        <dbReference type="EMBL" id="RRC98850.1"/>
    </source>
</evidence>
<proteinExistence type="predicted"/>
<gene>
    <name evidence="2" type="ORF">EHS89_11715</name>
</gene>
<keyword evidence="1" id="KW-0472">Membrane</keyword>
<reference evidence="2 3" key="1">
    <citation type="submission" date="2018-11" db="EMBL/GenBank/DDBJ databases">
        <title>The draft genome sequence of Amphritea balenae JAMM 1525T.</title>
        <authorList>
            <person name="Fang Z."/>
            <person name="Zhang Y."/>
            <person name="Han X."/>
        </authorList>
    </citation>
    <scope>NUCLEOTIDE SEQUENCE [LARGE SCALE GENOMIC DNA]</scope>
    <source>
        <strain evidence="2 3">JAMM 1525</strain>
    </source>
</reference>
<sequence length="62" mass="6365">MTTAKQVWIAAAATILSAIITGFFTLSSTPTTQQETACGSAVANVEGNVTINSDQSCDLEGQ</sequence>
<feature type="transmembrane region" description="Helical" evidence="1">
    <location>
        <begin position="7"/>
        <end position="26"/>
    </location>
</feature>
<protein>
    <submittedName>
        <fullName evidence="2">Uncharacterized protein</fullName>
    </submittedName>
</protein>
<comment type="caution">
    <text evidence="2">The sequence shown here is derived from an EMBL/GenBank/DDBJ whole genome shotgun (WGS) entry which is preliminary data.</text>
</comment>
<dbReference type="EMBL" id="RQXV01000006">
    <property type="protein sequence ID" value="RRC98850.1"/>
    <property type="molecule type" value="Genomic_DNA"/>
</dbReference>